<dbReference type="InterPro" id="IPR004827">
    <property type="entry name" value="bZIP"/>
</dbReference>
<dbReference type="EMBL" id="BTSY01000007">
    <property type="protein sequence ID" value="GMT36811.1"/>
    <property type="molecule type" value="Genomic_DNA"/>
</dbReference>
<dbReference type="Proteomes" id="UP001432322">
    <property type="component" value="Unassembled WGS sequence"/>
</dbReference>
<reference evidence="3" key="1">
    <citation type="submission" date="2023-10" db="EMBL/GenBank/DDBJ databases">
        <title>Genome assembly of Pristionchus species.</title>
        <authorList>
            <person name="Yoshida K."/>
            <person name="Sommer R.J."/>
        </authorList>
    </citation>
    <scope>NUCLEOTIDE SEQUENCE</scope>
    <source>
        <strain evidence="3">RS5133</strain>
    </source>
</reference>
<feature type="compositionally biased region" description="Basic and acidic residues" evidence="1">
    <location>
        <begin position="34"/>
        <end position="57"/>
    </location>
</feature>
<organism evidence="3 4">
    <name type="scientific">Pristionchus fissidentatus</name>
    <dbReference type="NCBI Taxonomy" id="1538716"/>
    <lineage>
        <taxon>Eukaryota</taxon>
        <taxon>Metazoa</taxon>
        <taxon>Ecdysozoa</taxon>
        <taxon>Nematoda</taxon>
        <taxon>Chromadorea</taxon>
        <taxon>Rhabditida</taxon>
        <taxon>Rhabditina</taxon>
        <taxon>Diplogasteromorpha</taxon>
        <taxon>Diplogasteroidea</taxon>
        <taxon>Neodiplogasteridae</taxon>
        <taxon>Pristionchus</taxon>
    </lineage>
</organism>
<name>A0AAV5WWQ8_9BILA</name>
<sequence length="181" mass="21391">QWLSFISTPVITHTSLPRRVPITVLIPPPPETPPPKHDSTPDEQPEDRTSSSEEPQTKRRKYRLKKDEERSDPHYKDMRQKNNESVRRTREKKKAEEEEERKRNEEERNELKGLVRIMMAREAYLVLANANLERNLPPPARNALDLREEMTAVQKRLYAEIRADFVSMNPNLAENCRKIRE</sequence>
<feature type="compositionally biased region" description="Basic and acidic residues" evidence="1">
    <location>
        <begin position="65"/>
        <end position="107"/>
    </location>
</feature>
<evidence type="ECO:0000313" key="3">
    <source>
        <dbReference type="EMBL" id="GMT36811.1"/>
    </source>
</evidence>
<dbReference type="AlphaFoldDB" id="A0AAV5WWQ8"/>
<feature type="non-terminal residue" evidence="3">
    <location>
        <position position="1"/>
    </location>
</feature>
<gene>
    <name evidence="3" type="ORF">PFISCL1PPCAC_28108</name>
</gene>
<evidence type="ECO:0000259" key="2">
    <source>
        <dbReference type="Pfam" id="PF07716"/>
    </source>
</evidence>
<accession>A0AAV5WWQ8</accession>
<protein>
    <recommendedName>
        <fullName evidence="2">BZIP domain-containing protein</fullName>
    </recommendedName>
</protein>
<dbReference type="Pfam" id="PF07716">
    <property type="entry name" value="bZIP_2"/>
    <property type="match status" value="1"/>
</dbReference>
<feature type="region of interest" description="Disordered" evidence="1">
    <location>
        <begin position="21"/>
        <end position="107"/>
    </location>
</feature>
<feature type="domain" description="BZIP" evidence="2">
    <location>
        <begin position="72"/>
        <end position="106"/>
    </location>
</feature>
<keyword evidence="4" id="KW-1185">Reference proteome</keyword>
<proteinExistence type="predicted"/>
<evidence type="ECO:0000313" key="4">
    <source>
        <dbReference type="Proteomes" id="UP001432322"/>
    </source>
</evidence>
<dbReference type="GO" id="GO:0003700">
    <property type="term" value="F:DNA-binding transcription factor activity"/>
    <property type="evidence" value="ECO:0007669"/>
    <property type="project" value="InterPro"/>
</dbReference>
<evidence type="ECO:0000256" key="1">
    <source>
        <dbReference type="SAM" id="MobiDB-lite"/>
    </source>
</evidence>
<comment type="caution">
    <text evidence="3">The sequence shown here is derived from an EMBL/GenBank/DDBJ whole genome shotgun (WGS) entry which is preliminary data.</text>
</comment>